<accession>A0A168JQ48</accession>
<protein>
    <submittedName>
        <fullName evidence="2">Uncharacterized protein</fullName>
    </submittedName>
</protein>
<keyword evidence="1" id="KW-0732">Signal</keyword>
<evidence type="ECO:0000313" key="2">
    <source>
        <dbReference type="EMBL" id="OAA80725.1"/>
    </source>
</evidence>
<feature type="signal peptide" evidence="1">
    <location>
        <begin position="1"/>
        <end position="17"/>
    </location>
</feature>
<keyword evidence="3" id="KW-1185">Reference proteome</keyword>
<dbReference type="Proteomes" id="UP000076881">
    <property type="component" value="Unassembled WGS sequence"/>
</dbReference>
<dbReference type="AlphaFoldDB" id="A0A168JQ48"/>
<evidence type="ECO:0000256" key="1">
    <source>
        <dbReference type="SAM" id="SignalP"/>
    </source>
</evidence>
<evidence type="ECO:0000313" key="3">
    <source>
        <dbReference type="Proteomes" id="UP000076881"/>
    </source>
</evidence>
<reference evidence="2 3" key="1">
    <citation type="journal article" date="2016" name="Genome Biol. Evol.">
        <title>Divergent and convergent evolution of fungal pathogenicity.</title>
        <authorList>
            <person name="Shang Y."/>
            <person name="Xiao G."/>
            <person name="Zheng P."/>
            <person name="Cen K."/>
            <person name="Zhan S."/>
            <person name="Wang C."/>
        </authorList>
    </citation>
    <scope>NUCLEOTIDE SEQUENCE [LARGE SCALE GENOMIC DNA]</scope>
    <source>
        <strain evidence="2 3">RCEF 1005</strain>
    </source>
</reference>
<sequence length="78" mass="8457">MKLNILAVITLLGSTAAAVVIADRQETSGKDDASVMLRGCKERFIDCQDCYDRYWACQQDNIPSSINCIAFCDGCGGC</sequence>
<organism evidence="2 3">
    <name type="scientific">Akanthomyces lecanii RCEF 1005</name>
    <dbReference type="NCBI Taxonomy" id="1081108"/>
    <lineage>
        <taxon>Eukaryota</taxon>
        <taxon>Fungi</taxon>
        <taxon>Dikarya</taxon>
        <taxon>Ascomycota</taxon>
        <taxon>Pezizomycotina</taxon>
        <taxon>Sordariomycetes</taxon>
        <taxon>Hypocreomycetidae</taxon>
        <taxon>Hypocreales</taxon>
        <taxon>Cordycipitaceae</taxon>
        <taxon>Akanthomyces</taxon>
        <taxon>Cordyceps confragosa</taxon>
    </lineage>
</organism>
<dbReference type="EMBL" id="AZHF01000001">
    <property type="protein sequence ID" value="OAA80725.1"/>
    <property type="molecule type" value="Genomic_DNA"/>
</dbReference>
<proteinExistence type="predicted"/>
<feature type="chain" id="PRO_5007898181" evidence="1">
    <location>
        <begin position="18"/>
        <end position="78"/>
    </location>
</feature>
<name>A0A168JQ48_CORDF</name>
<comment type="caution">
    <text evidence="2">The sequence shown here is derived from an EMBL/GenBank/DDBJ whole genome shotgun (WGS) entry which is preliminary data.</text>
</comment>
<gene>
    <name evidence="2" type="ORF">LEL_00270</name>
</gene>